<gene>
    <name evidence="2" type="ORF">Agub_g13672</name>
</gene>
<accession>A0AAD3E2U2</accession>
<proteinExistence type="predicted"/>
<protein>
    <recommendedName>
        <fullName evidence="4">GIY-YIG domain-containing protein</fullName>
    </recommendedName>
</protein>
<feature type="compositionally biased region" description="Basic and acidic residues" evidence="1">
    <location>
        <begin position="126"/>
        <end position="139"/>
    </location>
</feature>
<feature type="region of interest" description="Disordered" evidence="1">
    <location>
        <begin position="1"/>
        <end position="219"/>
    </location>
</feature>
<name>A0AAD3E2U2_9CHLO</name>
<feature type="compositionally biased region" description="Basic and acidic residues" evidence="1">
    <location>
        <begin position="167"/>
        <end position="180"/>
    </location>
</feature>
<dbReference type="AlphaFoldDB" id="A0AAD3E2U2"/>
<organism evidence="2 3">
    <name type="scientific">Astrephomene gubernaculifera</name>
    <dbReference type="NCBI Taxonomy" id="47775"/>
    <lineage>
        <taxon>Eukaryota</taxon>
        <taxon>Viridiplantae</taxon>
        <taxon>Chlorophyta</taxon>
        <taxon>core chlorophytes</taxon>
        <taxon>Chlorophyceae</taxon>
        <taxon>CS clade</taxon>
        <taxon>Chlamydomonadales</taxon>
        <taxon>Astrephomenaceae</taxon>
        <taxon>Astrephomene</taxon>
    </lineage>
</organism>
<evidence type="ECO:0008006" key="4">
    <source>
        <dbReference type="Google" id="ProtNLM"/>
    </source>
</evidence>
<comment type="caution">
    <text evidence="2">The sequence shown here is derived from an EMBL/GenBank/DDBJ whole genome shotgun (WGS) entry which is preliminary data.</text>
</comment>
<keyword evidence="3" id="KW-1185">Reference proteome</keyword>
<reference evidence="2 3" key="1">
    <citation type="journal article" date="2021" name="Sci. Rep.">
        <title>Genome sequencing of the multicellular alga Astrephomene provides insights into convergent evolution of germ-soma differentiation.</title>
        <authorList>
            <person name="Yamashita S."/>
            <person name="Yamamoto K."/>
            <person name="Matsuzaki R."/>
            <person name="Suzuki S."/>
            <person name="Yamaguchi H."/>
            <person name="Hirooka S."/>
            <person name="Minakuchi Y."/>
            <person name="Miyagishima S."/>
            <person name="Kawachi M."/>
            <person name="Toyoda A."/>
            <person name="Nozaki H."/>
        </authorList>
    </citation>
    <scope>NUCLEOTIDE SEQUENCE [LARGE SCALE GENOMIC DNA]</scope>
    <source>
        <strain evidence="2 3">NIES-4017</strain>
    </source>
</reference>
<dbReference type="EMBL" id="BMAR01000048">
    <property type="protein sequence ID" value="GFR51308.1"/>
    <property type="molecule type" value="Genomic_DNA"/>
</dbReference>
<dbReference type="Pfam" id="PF19067">
    <property type="entry name" value="DUF5763"/>
    <property type="match status" value="4"/>
</dbReference>
<evidence type="ECO:0000256" key="1">
    <source>
        <dbReference type="SAM" id="MobiDB-lite"/>
    </source>
</evidence>
<feature type="region of interest" description="Disordered" evidence="1">
    <location>
        <begin position="235"/>
        <end position="255"/>
    </location>
</feature>
<feature type="compositionally biased region" description="Basic and acidic residues" evidence="1">
    <location>
        <begin position="85"/>
        <end position="98"/>
    </location>
</feature>
<sequence length="484" mass="52711">MGKCKGKKQDDTCCTNNAQSGLDNRDRHQGQAASTSTSNGGGEKTCKGEKKDGERCTYKAQPDSDYCRVHQQGQEASTSNGGGEKTCKGEKKDGERCTYKAQPDSDYCRVHQQGQEASTSNGGGEKTCKGEKKDGERCTYKAQPDSDYCRVHQQGQEASTSNGGGEKTCKGKKKDDERCTYKAQPDSDYCRVHQQGQEASTSNGGGEKTCKGKKKDGERCTYKAQPGSDYCRVHQQGQEASTSNGGGEKTCKGEKKDGERCTYKAQPDSDYCRVHQQGQATVDEGIAAGAKPNSRLPTVVNGRICAETLAGNLEDIAKDYGVGTGNALLVVVMGEMVDDPSELRAQVPKGPGNYIWTIRAPRAKNWVPVYCGKANSLTDRFTSYINMDGTFGPRSELAKYWPMVDAMSRGFSIEIRFRPTRLGDAMKSEADTLDRYDFPLNTVNNNKAREIMLTGGKRMSDYDIKHPKLAELGQNARGVVAYGA</sequence>
<dbReference type="InterPro" id="IPR043914">
    <property type="entry name" value="DUF5763"/>
</dbReference>
<evidence type="ECO:0000313" key="2">
    <source>
        <dbReference type="EMBL" id="GFR51308.1"/>
    </source>
</evidence>
<dbReference type="Pfam" id="PF19239">
    <property type="entry name" value="GIY_YIG_domain"/>
    <property type="match status" value="1"/>
</dbReference>
<evidence type="ECO:0000313" key="3">
    <source>
        <dbReference type="Proteomes" id="UP001054857"/>
    </source>
</evidence>
<dbReference type="Proteomes" id="UP001054857">
    <property type="component" value="Unassembled WGS sequence"/>
</dbReference>
<feature type="compositionally biased region" description="Polar residues" evidence="1">
    <location>
        <begin position="12"/>
        <end position="22"/>
    </location>
</feature>
<feature type="compositionally biased region" description="Basic and acidic residues" evidence="1">
    <location>
        <begin position="44"/>
        <end position="57"/>
    </location>
</feature>